<reference evidence="2 3" key="1">
    <citation type="submission" date="2023-11" db="EMBL/GenBank/DDBJ databases">
        <title>Halocaridina rubra genome assembly.</title>
        <authorList>
            <person name="Smith C."/>
        </authorList>
    </citation>
    <scope>NUCLEOTIDE SEQUENCE [LARGE SCALE GENOMIC DNA]</scope>
    <source>
        <strain evidence="2">EP-1</strain>
        <tissue evidence="2">Whole</tissue>
    </source>
</reference>
<feature type="region of interest" description="Disordered" evidence="1">
    <location>
        <begin position="33"/>
        <end position="52"/>
    </location>
</feature>
<organism evidence="2 3">
    <name type="scientific">Halocaridina rubra</name>
    <name type="common">Hawaiian red shrimp</name>
    <dbReference type="NCBI Taxonomy" id="373956"/>
    <lineage>
        <taxon>Eukaryota</taxon>
        <taxon>Metazoa</taxon>
        <taxon>Ecdysozoa</taxon>
        <taxon>Arthropoda</taxon>
        <taxon>Crustacea</taxon>
        <taxon>Multicrustacea</taxon>
        <taxon>Malacostraca</taxon>
        <taxon>Eumalacostraca</taxon>
        <taxon>Eucarida</taxon>
        <taxon>Decapoda</taxon>
        <taxon>Pleocyemata</taxon>
        <taxon>Caridea</taxon>
        <taxon>Atyoidea</taxon>
        <taxon>Atyidae</taxon>
        <taxon>Halocaridina</taxon>
    </lineage>
</organism>
<keyword evidence="3" id="KW-1185">Reference proteome</keyword>
<dbReference type="AlphaFoldDB" id="A0AAN8XD94"/>
<name>A0AAN8XD94_HALRR</name>
<feature type="non-terminal residue" evidence="2">
    <location>
        <position position="52"/>
    </location>
</feature>
<feature type="non-terminal residue" evidence="2">
    <location>
        <position position="1"/>
    </location>
</feature>
<evidence type="ECO:0000313" key="3">
    <source>
        <dbReference type="Proteomes" id="UP001381693"/>
    </source>
</evidence>
<evidence type="ECO:0000313" key="2">
    <source>
        <dbReference type="EMBL" id="KAK7076144.1"/>
    </source>
</evidence>
<evidence type="ECO:0000256" key="1">
    <source>
        <dbReference type="SAM" id="MobiDB-lite"/>
    </source>
</evidence>
<sequence length="52" mass="6186">YGGDNEEIVKFLQMELLTTLYTELYTCSMAFRKSQRRSSNKYKESFQAKTLH</sequence>
<proteinExistence type="predicted"/>
<comment type="caution">
    <text evidence="2">The sequence shown here is derived from an EMBL/GenBank/DDBJ whole genome shotgun (WGS) entry which is preliminary data.</text>
</comment>
<dbReference type="Proteomes" id="UP001381693">
    <property type="component" value="Unassembled WGS sequence"/>
</dbReference>
<protein>
    <submittedName>
        <fullName evidence="2">Uncharacterized protein</fullName>
    </submittedName>
</protein>
<dbReference type="EMBL" id="JAXCGZ010009825">
    <property type="protein sequence ID" value="KAK7076144.1"/>
    <property type="molecule type" value="Genomic_DNA"/>
</dbReference>
<accession>A0AAN8XD94</accession>
<gene>
    <name evidence="2" type="ORF">SK128_007602</name>
</gene>